<dbReference type="InterPro" id="IPR009081">
    <property type="entry name" value="PP-bd_ACP"/>
</dbReference>
<dbReference type="Gene3D" id="1.10.1200.10">
    <property type="entry name" value="ACP-like"/>
    <property type="match status" value="1"/>
</dbReference>
<dbReference type="EMBL" id="VSSQ01000056">
    <property type="protein sequence ID" value="MPL70948.1"/>
    <property type="molecule type" value="Genomic_DNA"/>
</dbReference>
<gene>
    <name evidence="2" type="primary">acpP_7</name>
    <name evidence="2" type="ORF">SDC9_16710</name>
</gene>
<protein>
    <submittedName>
        <fullName evidence="2">Acyl carrier protein</fullName>
    </submittedName>
</protein>
<dbReference type="AlphaFoldDB" id="A0A644TVC6"/>
<sequence>MMTKNEMESALKAAIIDGLRLEDVTVEDIDSSAPLFGDSGLMLDSLDAVELVVLVEKHFGVAIADAEEARKAFTSVSGLADFICARKAQA</sequence>
<dbReference type="PROSITE" id="PS50075">
    <property type="entry name" value="CARRIER"/>
    <property type="match status" value="1"/>
</dbReference>
<organism evidence="2">
    <name type="scientific">bioreactor metagenome</name>
    <dbReference type="NCBI Taxonomy" id="1076179"/>
    <lineage>
        <taxon>unclassified sequences</taxon>
        <taxon>metagenomes</taxon>
        <taxon>ecological metagenomes</taxon>
    </lineage>
</organism>
<dbReference type="InterPro" id="IPR036736">
    <property type="entry name" value="ACP-like_sf"/>
</dbReference>
<reference evidence="2" key="1">
    <citation type="submission" date="2019-08" db="EMBL/GenBank/DDBJ databases">
        <authorList>
            <person name="Kucharzyk K."/>
            <person name="Murdoch R.W."/>
            <person name="Higgins S."/>
            <person name="Loffler F."/>
        </authorList>
    </citation>
    <scope>NUCLEOTIDE SEQUENCE</scope>
</reference>
<evidence type="ECO:0000313" key="2">
    <source>
        <dbReference type="EMBL" id="MPL70948.1"/>
    </source>
</evidence>
<feature type="domain" description="Carrier" evidence="1">
    <location>
        <begin position="2"/>
        <end position="87"/>
    </location>
</feature>
<dbReference type="Pfam" id="PF00550">
    <property type="entry name" value="PP-binding"/>
    <property type="match status" value="1"/>
</dbReference>
<accession>A0A644TVC6</accession>
<proteinExistence type="predicted"/>
<dbReference type="SUPFAM" id="SSF47336">
    <property type="entry name" value="ACP-like"/>
    <property type="match status" value="1"/>
</dbReference>
<evidence type="ECO:0000259" key="1">
    <source>
        <dbReference type="PROSITE" id="PS50075"/>
    </source>
</evidence>
<comment type="caution">
    <text evidence="2">The sequence shown here is derived from an EMBL/GenBank/DDBJ whole genome shotgun (WGS) entry which is preliminary data.</text>
</comment>
<name>A0A644TVC6_9ZZZZ</name>